<accession>A0A502FAG8</accession>
<organism evidence="2 3">
    <name type="scientific">Sphingomonas glacialis</name>
    <dbReference type="NCBI Taxonomy" id="658225"/>
    <lineage>
        <taxon>Bacteria</taxon>
        <taxon>Pseudomonadati</taxon>
        <taxon>Pseudomonadota</taxon>
        <taxon>Alphaproteobacteria</taxon>
        <taxon>Sphingomonadales</taxon>
        <taxon>Sphingomonadaceae</taxon>
        <taxon>Sphingomonas</taxon>
    </lineage>
</organism>
<keyword evidence="1" id="KW-1133">Transmembrane helix</keyword>
<gene>
    <name evidence="2" type="ORF">EAH76_23580</name>
</gene>
<sequence length="169" mass="18318">MEDLQPNRNAVGAANLVPLARFLAGEIAVGTVINIAFNLFFAWLVFHGRTPVGRDAVLLDMIPAAFIPALLMTFPVTVLIRKRVNQGLAVTPIASLPFVLPRRLLWRAASIALLALALVALPAIVLLWSCWGSDWSWKVLVVFKIAFSAFHAAMITPIVVLAALRLDGA</sequence>
<dbReference type="Proteomes" id="UP000319931">
    <property type="component" value="Unassembled WGS sequence"/>
</dbReference>
<protein>
    <submittedName>
        <fullName evidence="2">Uncharacterized protein</fullName>
    </submittedName>
</protein>
<evidence type="ECO:0000313" key="3">
    <source>
        <dbReference type="Proteomes" id="UP000319931"/>
    </source>
</evidence>
<proteinExistence type="predicted"/>
<comment type="caution">
    <text evidence="2">The sequence shown here is derived from an EMBL/GenBank/DDBJ whole genome shotgun (WGS) entry which is preliminary data.</text>
</comment>
<reference evidence="2 3" key="1">
    <citation type="journal article" date="2019" name="Environ. Microbiol.">
        <title>Species interactions and distinct microbial communities in high Arctic permafrost affected cryosols are associated with the CH4 and CO2 gas fluxes.</title>
        <authorList>
            <person name="Altshuler I."/>
            <person name="Hamel J."/>
            <person name="Turney S."/>
            <person name="Magnuson E."/>
            <person name="Levesque R."/>
            <person name="Greer C."/>
            <person name="Whyte L.G."/>
        </authorList>
    </citation>
    <scope>NUCLEOTIDE SEQUENCE [LARGE SCALE GENOMIC DNA]</scope>
    <source>
        <strain evidence="2 3">E6.1</strain>
    </source>
</reference>
<keyword evidence="3" id="KW-1185">Reference proteome</keyword>
<feature type="transmembrane region" description="Helical" evidence="1">
    <location>
        <begin position="58"/>
        <end position="80"/>
    </location>
</feature>
<feature type="transmembrane region" description="Helical" evidence="1">
    <location>
        <begin position="104"/>
        <end position="128"/>
    </location>
</feature>
<name>A0A502FAG8_9SPHN</name>
<feature type="transmembrane region" description="Helical" evidence="1">
    <location>
        <begin position="140"/>
        <end position="164"/>
    </location>
</feature>
<evidence type="ECO:0000313" key="2">
    <source>
        <dbReference type="EMBL" id="TPG46396.1"/>
    </source>
</evidence>
<dbReference type="AlphaFoldDB" id="A0A502FAG8"/>
<dbReference type="OrthoDB" id="7478824at2"/>
<keyword evidence="1" id="KW-0812">Transmembrane</keyword>
<keyword evidence="1" id="KW-0472">Membrane</keyword>
<evidence type="ECO:0000256" key="1">
    <source>
        <dbReference type="SAM" id="Phobius"/>
    </source>
</evidence>
<dbReference type="EMBL" id="RCZC01000015">
    <property type="protein sequence ID" value="TPG46396.1"/>
    <property type="molecule type" value="Genomic_DNA"/>
</dbReference>
<dbReference type="RefSeq" id="WP_140852722.1">
    <property type="nucleotide sequence ID" value="NZ_RCZC01000015.1"/>
</dbReference>
<feature type="transmembrane region" description="Helical" evidence="1">
    <location>
        <begin position="27"/>
        <end position="46"/>
    </location>
</feature>